<evidence type="ECO:0000313" key="2">
    <source>
        <dbReference type="EMBL" id="KAK3940106.1"/>
    </source>
</evidence>
<dbReference type="InterPro" id="IPR011032">
    <property type="entry name" value="GroES-like_sf"/>
</dbReference>
<dbReference type="GO" id="GO:0016491">
    <property type="term" value="F:oxidoreductase activity"/>
    <property type="evidence" value="ECO:0007669"/>
    <property type="project" value="InterPro"/>
</dbReference>
<dbReference type="PANTHER" id="PTHR45033">
    <property type="match status" value="1"/>
</dbReference>
<gene>
    <name evidence="2" type="ORF">QBC46DRAFT_386006</name>
</gene>
<name>A0AAN6N7M7_9PEZI</name>
<organism evidence="2 3">
    <name type="scientific">Diplogelasinospora grovesii</name>
    <dbReference type="NCBI Taxonomy" id="303347"/>
    <lineage>
        <taxon>Eukaryota</taxon>
        <taxon>Fungi</taxon>
        <taxon>Dikarya</taxon>
        <taxon>Ascomycota</taxon>
        <taxon>Pezizomycotina</taxon>
        <taxon>Sordariomycetes</taxon>
        <taxon>Sordariomycetidae</taxon>
        <taxon>Sordariales</taxon>
        <taxon>Diplogelasinosporaceae</taxon>
        <taxon>Diplogelasinospora</taxon>
    </lineage>
</organism>
<dbReference type="InterPro" id="IPR052711">
    <property type="entry name" value="Zinc_ADH-like"/>
</dbReference>
<dbReference type="Pfam" id="PF00107">
    <property type="entry name" value="ADH_zinc_N"/>
    <property type="match status" value="1"/>
</dbReference>
<dbReference type="InterPro" id="IPR013154">
    <property type="entry name" value="ADH-like_N"/>
</dbReference>
<dbReference type="Gene3D" id="3.40.50.720">
    <property type="entry name" value="NAD(P)-binding Rossmann-like Domain"/>
    <property type="match status" value="1"/>
</dbReference>
<dbReference type="EMBL" id="MU853800">
    <property type="protein sequence ID" value="KAK3940106.1"/>
    <property type="molecule type" value="Genomic_DNA"/>
</dbReference>
<proteinExistence type="predicted"/>
<dbReference type="Gene3D" id="3.90.180.10">
    <property type="entry name" value="Medium-chain alcohol dehydrogenases, catalytic domain"/>
    <property type="match status" value="1"/>
</dbReference>
<dbReference type="SUPFAM" id="SSF51735">
    <property type="entry name" value="NAD(P)-binding Rossmann-fold domains"/>
    <property type="match status" value="1"/>
</dbReference>
<dbReference type="InterPro" id="IPR020843">
    <property type="entry name" value="ER"/>
</dbReference>
<keyword evidence="3" id="KW-1185">Reference proteome</keyword>
<reference evidence="3" key="1">
    <citation type="journal article" date="2023" name="Mol. Phylogenet. Evol.">
        <title>Genome-scale phylogeny and comparative genomics of the fungal order Sordariales.</title>
        <authorList>
            <person name="Hensen N."/>
            <person name="Bonometti L."/>
            <person name="Westerberg I."/>
            <person name="Brannstrom I.O."/>
            <person name="Guillou S."/>
            <person name="Cros-Aarteil S."/>
            <person name="Calhoun S."/>
            <person name="Haridas S."/>
            <person name="Kuo A."/>
            <person name="Mondo S."/>
            <person name="Pangilinan J."/>
            <person name="Riley R."/>
            <person name="LaButti K."/>
            <person name="Andreopoulos B."/>
            <person name="Lipzen A."/>
            <person name="Chen C."/>
            <person name="Yan M."/>
            <person name="Daum C."/>
            <person name="Ng V."/>
            <person name="Clum A."/>
            <person name="Steindorff A."/>
            <person name="Ohm R.A."/>
            <person name="Martin F."/>
            <person name="Silar P."/>
            <person name="Natvig D.O."/>
            <person name="Lalanne C."/>
            <person name="Gautier V."/>
            <person name="Ament-Velasquez S.L."/>
            <person name="Kruys A."/>
            <person name="Hutchinson M.I."/>
            <person name="Powell A.J."/>
            <person name="Barry K."/>
            <person name="Miller A.N."/>
            <person name="Grigoriev I.V."/>
            <person name="Debuchy R."/>
            <person name="Gladieux P."/>
            <person name="Hiltunen Thoren M."/>
            <person name="Johannesson H."/>
        </authorList>
    </citation>
    <scope>NUCLEOTIDE SEQUENCE [LARGE SCALE GENOMIC DNA]</scope>
    <source>
        <strain evidence="3">CBS 340.73</strain>
    </source>
</reference>
<dbReference type="InterPro" id="IPR036291">
    <property type="entry name" value="NAD(P)-bd_dom_sf"/>
</dbReference>
<feature type="domain" description="Enoyl reductase (ER)" evidence="1">
    <location>
        <begin position="48"/>
        <end position="389"/>
    </location>
</feature>
<dbReference type="SUPFAM" id="SSF50129">
    <property type="entry name" value="GroES-like"/>
    <property type="match status" value="1"/>
</dbReference>
<comment type="caution">
    <text evidence="2">The sequence shown here is derived from an EMBL/GenBank/DDBJ whole genome shotgun (WGS) entry which is preliminary data.</text>
</comment>
<dbReference type="Proteomes" id="UP001303473">
    <property type="component" value="Unassembled WGS sequence"/>
</dbReference>
<evidence type="ECO:0000313" key="3">
    <source>
        <dbReference type="Proteomes" id="UP001303473"/>
    </source>
</evidence>
<evidence type="ECO:0000259" key="1">
    <source>
        <dbReference type="SMART" id="SM00829"/>
    </source>
</evidence>
<accession>A0AAN6N7M7</accession>
<dbReference type="Pfam" id="PF08240">
    <property type="entry name" value="ADH_N"/>
    <property type="match status" value="1"/>
</dbReference>
<dbReference type="FunFam" id="3.40.50.720:FF:000481">
    <property type="entry name" value="Alcohol dehydrogenase, variant"/>
    <property type="match status" value="1"/>
</dbReference>
<protein>
    <submittedName>
        <fullName evidence="2">Zinc-binding dehydrogenase</fullName>
    </submittedName>
</protein>
<dbReference type="InterPro" id="IPR013149">
    <property type="entry name" value="ADH-like_C"/>
</dbReference>
<dbReference type="SMART" id="SM00829">
    <property type="entry name" value="PKS_ER"/>
    <property type="match status" value="1"/>
</dbReference>
<dbReference type="AlphaFoldDB" id="A0AAN6N7M7"/>
<sequence length="405" mass="44299">MFHRFFVSCCISVYHTTTHFILFHFGLGRQLTTVKKMPYNLTVKKTEGKPGQVYYPLQLNEIPRPVPAAGHVLVRMSAAALNHRDLFIRQHLYPGISFEVDHPMLADGCGTVIELGPDTPSSLLGKRVLMTPSWGWDADPRGPEDDRRHSVIGATAMYPIGTAQDVISLPADEVVPAPEHLSNTEAAALPLTGLTAWRALVTKCDPQPGWNVLVTGIGGGVALHALQFAVALGCNVFVTSSDQGKIDRAVGSMGARAGVSYKSPDWDRQLRSILPEDRQYLDCVVDGAGGDIVARSVRLLRSGGTIACYGMTLGPKMDWSVQAMLKNIELKGSTMGSKKEFRDMVAFVRQHRIVPVVSRVVRGGLKNLEGIEGLFEDMKHAKQFGKLVILMEEEEDEQEGSSPKL</sequence>
<dbReference type="PANTHER" id="PTHR45033:SF3">
    <property type="entry name" value="DEHYDROGENASE, PUTATIVE (AFU_ORTHOLOGUE AFUA_2G13270)-RELATED"/>
    <property type="match status" value="1"/>
</dbReference>